<protein>
    <recommendedName>
        <fullName evidence="2">Segregation and condensation protein A</fullName>
    </recommendedName>
</protein>
<dbReference type="InterPro" id="IPR003768">
    <property type="entry name" value="ScpA"/>
</dbReference>
<accession>X1JK90</accession>
<sequence>MENFIESKDYLIEYQKFKGPIYLLLELVQKKKEDIYEISLSTIIKEFINYIKIKKNILFDTLSGFIYTASILVEIKSRSLIPSKSKGAYEEENVPNIEFLKRREEEYRIFKKISNYFNSLYEKESLYFIREAPIEKEFLKLLPDFTRDINIEELSSIASKLIKYKEEKLNLGNIYNHRININIFEEMKRIREILYSKDSITFKELTSKYDEIIYKIICFLSILELYKKDVIDIIQFENFGNIIIKRIK</sequence>
<comment type="caution">
    <text evidence="1">The sequence shown here is derived from an EMBL/GenBank/DDBJ whole genome shotgun (WGS) entry which is preliminary data.</text>
</comment>
<dbReference type="PANTHER" id="PTHR33969:SF2">
    <property type="entry name" value="SEGREGATION AND CONDENSATION PROTEIN A"/>
    <property type="match status" value="1"/>
</dbReference>
<dbReference type="AlphaFoldDB" id="X1JK90"/>
<name>X1JK90_9ZZZZ</name>
<dbReference type="EMBL" id="BARV01002702">
    <property type="protein sequence ID" value="GAH95146.1"/>
    <property type="molecule type" value="Genomic_DNA"/>
</dbReference>
<gene>
    <name evidence="1" type="ORF">S06H3_06833</name>
</gene>
<dbReference type="Gene3D" id="6.10.250.2410">
    <property type="match status" value="1"/>
</dbReference>
<proteinExistence type="predicted"/>
<dbReference type="Gene3D" id="1.10.10.580">
    <property type="entry name" value="Structural maintenance of chromosome 1. Chain E"/>
    <property type="match status" value="1"/>
</dbReference>
<dbReference type="PANTHER" id="PTHR33969">
    <property type="entry name" value="SEGREGATION AND CONDENSATION PROTEIN A"/>
    <property type="match status" value="1"/>
</dbReference>
<reference evidence="1" key="1">
    <citation type="journal article" date="2014" name="Front. Microbiol.">
        <title>High frequency of phylogenetically diverse reductive dehalogenase-homologous genes in deep subseafloor sedimentary metagenomes.</title>
        <authorList>
            <person name="Kawai M."/>
            <person name="Futagami T."/>
            <person name="Toyoda A."/>
            <person name="Takaki Y."/>
            <person name="Nishi S."/>
            <person name="Hori S."/>
            <person name="Arai W."/>
            <person name="Tsubouchi T."/>
            <person name="Morono Y."/>
            <person name="Uchiyama I."/>
            <person name="Ito T."/>
            <person name="Fujiyama A."/>
            <person name="Inagaki F."/>
            <person name="Takami H."/>
        </authorList>
    </citation>
    <scope>NUCLEOTIDE SEQUENCE</scope>
    <source>
        <strain evidence="1">Expedition CK06-06</strain>
    </source>
</reference>
<evidence type="ECO:0000313" key="1">
    <source>
        <dbReference type="EMBL" id="GAH95146.1"/>
    </source>
</evidence>
<organism evidence="1">
    <name type="scientific">marine sediment metagenome</name>
    <dbReference type="NCBI Taxonomy" id="412755"/>
    <lineage>
        <taxon>unclassified sequences</taxon>
        <taxon>metagenomes</taxon>
        <taxon>ecological metagenomes</taxon>
    </lineage>
</organism>
<dbReference type="Pfam" id="PF02616">
    <property type="entry name" value="SMC_ScpA"/>
    <property type="match status" value="1"/>
</dbReference>
<evidence type="ECO:0008006" key="2">
    <source>
        <dbReference type="Google" id="ProtNLM"/>
    </source>
</evidence>
<dbReference type="InterPro" id="IPR023093">
    <property type="entry name" value="ScpA-like_C"/>
</dbReference>